<evidence type="ECO:0000259" key="2">
    <source>
        <dbReference type="Pfam" id="PF06890"/>
    </source>
</evidence>
<organism evidence="3 4">
    <name type="scientific">Pseudomonas soli</name>
    <dbReference type="NCBI Taxonomy" id="1306993"/>
    <lineage>
        <taxon>Bacteria</taxon>
        <taxon>Pseudomonadati</taxon>
        <taxon>Pseudomonadota</taxon>
        <taxon>Gammaproteobacteria</taxon>
        <taxon>Pseudomonadales</taxon>
        <taxon>Pseudomonadaceae</taxon>
        <taxon>Pseudomonas</taxon>
    </lineage>
</organism>
<dbReference type="InterPro" id="IPR014462">
    <property type="entry name" value="Phage_Mu_Gp45"/>
</dbReference>
<dbReference type="NCBIfam" id="TIGR01644">
    <property type="entry name" value="phage_P2_V"/>
    <property type="match status" value="1"/>
</dbReference>
<sequence length="169" mass="18156">MKPMRNFLARGVVALVDAGRKLQGLQMRLTADEVKDGMEHFEPYGFTSNPLPGAEALAAFLGGDRSHGVVVCVADRRFRLQALKSGEVAVYTDEGDCLHFKRGRVIEIQTLTLKVKADTAVEFDTPVIRTTGQIVSEGDQIAAGVSQVNHPHEGVATGNQQSGKPVVTA</sequence>
<feature type="region of interest" description="Disordered" evidence="1">
    <location>
        <begin position="150"/>
        <end position="169"/>
    </location>
</feature>
<dbReference type="AlphaFoldDB" id="A0A2V4I3K8"/>
<dbReference type="Proteomes" id="UP000247620">
    <property type="component" value="Unassembled WGS sequence"/>
</dbReference>
<evidence type="ECO:0000313" key="4">
    <source>
        <dbReference type="Proteomes" id="UP000247620"/>
    </source>
</evidence>
<dbReference type="Pfam" id="PF06890">
    <property type="entry name" value="Phage_Mu_Gp45"/>
    <property type="match status" value="1"/>
</dbReference>
<dbReference type="InterPro" id="IPR013046">
    <property type="entry name" value="GpV/Gp45"/>
</dbReference>
<dbReference type="InterPro" id="IPR053861">
    <property type="entry name" value="Phage_Mu_Gp45_N"/>
</dbReference>
<proteinExistence type="predicted"/>
<evidence type="ECO:0000256" key="1">
    <source>
        <dbReference type="SAM" id="MobiDB-lite"/>
    </source>
</evidence>
<accession>A0A2V4I3K8</accession>
<dbReference type="RefSeq" id="WP_110698319.1">
    <property type="nucleotide sequence ID" value="NZ_QJRO01000003.1"/>
</dbReference>
<comment type="caution">
    <text evidence="3">The sequence shown here is derived from an EMBL/GenBank/DDBJ whole genome shotgun (WGS) entry which is preliminary data.</text>
</comment>
<dbReference type="PIRSF" id="PIRSF012337">
    <property type="entry name" value="gp45"/>
    <property type="match status" value="1"/>
</dbReference>
<dbReference type="EMBL" id="QJRO01000003">
    <property type="protein sequence ID" value="PYB84129.1"/>
    <property type="molecule type" value="Genomic_DNA"/>
</dbReference>
<feature type="domain" description="Bacteriophage Mu Gp45 N-terminal" evidence="2">
    <location>
        <begin position="10"/>
        <end position="77"/>
    </location>
</feature>
<name>A0A2V4I3K8_9PSED</name>
<gene>
    <name evidence="3" type="ORF">DMX07_06175</name>
</gene>
<evidence type="ECO:0000313" key="3">
    <source>
        <dbReference type="EMBL" id="PYB84129.1"/>
    </source>
</evidence>
<protein>
    <submittedName>
        <fullName evidence="3">Phage baseplate assembly protein V</fullName>
    </submittedName>
</protein>
<reference evidence="3 4" key="1">
    <citation type="submission" date="2018-06" db="EMBL/GenBank/DDBJ databases">
        <title>Pseudomonas diversity within urban Lake Michigan freshwaters.</title>
        <authorList>
            <person name="Batrich M."/>
            <person name="Hatzopoulos T."/>
            <person name="Putonti C."/>
        </authorList>
    </citation>
    <scope>NUCLEOTIDE SEQUENCE [LARGE SCALE GENOMIC DNA]</scope>
    <source>
        <strain evidence="3 4">LBp-160603</strain>
    </source>
</reference>